<name>A0A9J5YM50_SOLCO</name>
<keyword evidence="2" id="KW-1185">Reference proteome</keyword>
<protein>
    <submittedName>
        <fullName evidence="1">Uncharacterized protein</fullName>
    </submittedName>
</protein>
<evidence type="ECO:0000313" key="2">
    <source>
        <dbReference type="Proteomes" id="UP000824120"/>
    </source>
</evidence>
<reference evidence="1 2" key="1">
    <citation type="submission" date="2020-09" db="EMBL/GenBank/DDBJ databases">
        <title>De no assembly of potato wild relative species, Solanum commersonii.</title>
        <authorList>
            <person name="Cho K."/>
        </authorList>
    </citation>
    <scope>NUCLEOTIDE SEQUENCE [LARGE SCALE GENOMIC DNA]</scope>
    <source>
        <strain evidence="1">LZ3.2</strain>
        <tissue evidence="1">Leaf</tissue>
    </source>
</reference>
<comment type="caution">
    <text evidence="1">The sequence shown here is derived from an EMBL/GenBank/DDBJ whole genome shotgun (WGS) entry which is preliminary data.</text>
</comment>
<proteinExistence type="predicted"/>
<evidence type="ECO:0000313" key="1">
    <source>
        <dbReference type="EMBL" id="KAG5600006.1"/>
    </source>
</evidence>
<sequence>MTSNGCGCIFIYALTCFLDMGDLCSRSNLAVIQSFVLLASERREALRCCKLISGKNSVDHSFKEKCS</sequence>
<dbReference type="Proteomes" id="UP000824120">
    <property type="component" value="Chromosome 6"/>
</dbReference>
<organism evidence="1 2">
    <name type="scientific">Solanum commersonii</name>
    <name type="common">Commerson's wild potato</name>
    <name type="synonym">Commerson's nightshade</name>
    <dbReference type="NCBI Taxonomy" id="4109"/>
    <lineage>
        <taxon>Eukaryota</taxon>
        <taxon>Viridiplantae</taxon>
        <taxon>Streptophyta</taxon>
        <taxon>Embryophyta</taxon>
        <taxon>Tracheophyta</taxon>
        <taxon>Spermatophyta</taxon>
        <taxon>Magnoliopsida</taxon>
        <taxon>eudicotyledons</taxon>
        <taxon>Gunneridae</taxon>
        <taxon>Pentapetalae</taxon>
        <taxon>asterids</taxon>
        <taxon>lamiids</taxon>
        <taxon>Solanales</taxon>
        <taxon>Solanaceae</taxon>
        <taxon>Solanoideae</taxon>
        <taxon>Solaneae</taxon>
        <taxon>Solanum</taxon>
    </lineage>
</organism>
<accession>A0A9J5YM50</accession>
<gene>
    <name evidence="1" type="ORF">H5410_031376</name>
</gene>
<dbReference type="AlphaFoldDB" id="A0A9J5YM50"/>
<dbReference type="EMBL" id="JACXVP010000006">
    <property type="protein sequence ID" value="KAG5600006.1"/>
    <property type="molecule type" value="Genomic_DNA"/>
</dbReference>